<dbReference type="Pfam" id="PF02449">
    <property type="entry name" value="Glyco_hydro_42"/>
    <property type="match status" value="1"/>
</dbReference>
<comment type="caution">
    <text evidence="4">The sequence shown here is derived from an EMBL/GenBank/DDBJ whole genome shotgun (WGS) entry which is preliminary data.</text>
</comment>
<keyword evidence="5" id="KW-1185">Reference proteome</keyword>
<name>A0ABW6UHZ6_9ACTN</name>
<proteinExistence type="predicted"/>
<dbReference type="GO" id="GO:0004565">
    <property type="term" value="F:beta-galactosidase activity"/>
    <property type="evidence" value="ECO:0007669"/>
    <property type="project" value="UniProtKB-EC"/>
</dbReference>
<evidence type="ECO:0000256" key="2">
    <source>
        <dbReference type="ARBA" id="ARBA00023295"/>
    </source>
</evidence>
<dbReference type="EMBL" id="JBIAWJ010000007">
    <property type="protein sequence ID" value="MFF4523050.1"/>
    <property type="molecule type" value="Genomic_DNA"/>
</dbReference>
<dbReference type="EC" id="3.2.1.23" evidence="4"/>
<accession>A0ABW6UHZ6</accession>
<dbReference type="Proteomes" id="UP001602058">
    <property type="component" value="Unassembled WGS sequence"/>
</dbReference>
<reference evidence="4 5" key="1">
    <citation type="submission" date="2024-10" db="EMBL/GenBank/DDBJ databases">
        <title>The Natural Products Discovery Center: Release of the First 8490 Sequenced Strains for Exploring Actinobacteria Biosynthetic Diversity.</title>
        <authorList>
            <person name="Kalkreuter E."/>
            <person name="Kautsar S.A."/>
            <person name="Yang D."/>
            <person name="Bader C.D."/>
            <person name="Teijaro C.N."/>
            <person name="Fluegel L."/>
            <person name="Davis C.M."/>
            <person name="Simpson J.R."/>
            <person name="Lauterbach L."/>
            <person name="Steele A.D."/>
            <person name="Gui C."/>
            <person name="Meng S."/>
            <person name="Li G."/>
            <person name="Viehrig K."/>
            <person name="Ye F."/>
            <person name="Su P."/>
            <person name="Kiefer A.F."/>
            <person name="Nichols A."/>
            <person name="Cepeda A.J."/>
            <person name="Yan W."/>
            <person name="Fan B."/>
            <person name="Jiang Y."/>
            <person name="Adhikari A."/>
            <person name="Zheng C.-J."/>
            <person name="Schuster L."/>
            <person name="Cowan T.M."/>
            <person name="Smanski M.J."/>
            <person name="Chevrette M.G."/>
            <person name="De Carvalho L.P.S."/>
            <person name="Shen B."/>
        </authorList>
    </citation>
    <scope>NUCLEOTIDE SEQUENCE [LARGE SCALE GENOMIC DNA]</scope>
    <source>
        <strain evidence="4 5">NPDC001390</strain>
    </source>
</reference>
<keyword evidence="2 4" id="KW-0326">Glycosidase</keyword>
<sequence>MRHHRPPGRARLPGRRTTSSYGWARVNPATVGVFSWTLLEPEQGRHDFSWPDARRCCRRADAVAQEPGQALGFCLEETDSPDGRRRHVLINHRTATPHLPEPAHDLLTEAVAHEVPPGGCAVLRKP</sequence>
<gene>
    <name evidence="4" type="ORF">ACFY1D_16735</name>
</gene>
<dbReference type="InterPro" id="IPR013529">
    <property type="entry name" value="Glyco_hydro_42_N"/>
</dbReference>
<evidence type="ECO:0000313" key="4">
    <source>
        <dbReference type="EMBL" id="MFF4523050.1"/>
    </source>
</evidence>
<evidence type="ECO:0000256" key="1">
    <source>
        <dbReference type="ARBA" id="ARBA00022801"/>
    </source>
</evidence>
<evidence type="ECO:0000259" key="3">
    <source>
        <dbReference type="Pfam" id="PF02449"/>
    </source>
</evidence>
<dbReference type="RefSeq" id="WP_387887137.1">
    <property type="nucleotide sequence ID" value="NZ_JBIAWJ010000007.1"/>
</dbReference>
<keyword evidence="1 4" id="KW-0378">Hydrolase</keyword>
<organism evidence="4 5">
    <name type="scientific">Streptomyces bluensis</name>
    <dbReference type="NCBI Taxonomy" id="33897"/>
    <lineage>
        <taxon>Bacteria</taxon>
        <taxon>Bacillati</taxon>
        <taxon>Actinomycetota</taxon>
        <taxon>Actinomycetes</taxon>
        <taxon>Kitasatosporales</taxon>
        <taxon>Streptomycetaceae</taxon>
        <taxon>Streptomyces</taxon>
    </lineage>
</organism>
<protein>
    <submittedName>
        <fullName evidence="4">Beta-galactosidase</fullName>
        <ecNumber evidence="4">3.2.1.23</ecNumber>
    </submittedName>
</protein>
<evidence type="ECO:0000313" key="5">
    <source>
        <dbReference type="Proteomes" id="UP001602058"/>
    </source>
</evidence>
<feature type="domain" description="Glycoside hydrolase family 42 N-terminal" evidence="3">
    <location>
        <begin position="24"/>
        <end position="52"/>
    </location>
</feature>